<keyword evidence="1" id="KW-0346">Stress response</keyword>
<evidence type="ECO:0000256" key="4">
    <source>
        <dbReference type="SAM" id="MobiDB-lite"/>
    </source>
</evidence>
<dbReference type="Gene3D" id="2.60.40.790">
    <property type="match status" value="1"/>
</dbReference>
<evidence type="ECO:0000256" key="2">
    <source>
        <dbReference type="PROSITE-ProRule" id="PRU00285"/>
    </source>
</evidence>
<dbReference type="PROSITE" id="PS01031">
    <property type="entry name" value="SHSP"/>
    <property type="match status" value="1"/>
</dbReference>
<dbReference type="PANTHER" id="PTHR47062:SF1">
    <property type="entry name" value="SMALL HEAT SHOCK PROTEIN IBPA"/>
    <property type="match status" value="1"/>
</dbReference>
<evidence type="ECO:0000256" key="3">
    <source>
        <dbReference type="RuleBase" id="RU003616"/>
    </source>
</evidence>
<organism evidence="6 7">
    <name type="scientific">Microvirga arabica</name>
    <dbReference type="NCBI Taxonomy" id="1128671"/>
    <lineage>
        <taxon>Bacteria</taxon>
        <taxon>Pseudomonadati</taxon>
        <taxon>Pseudomonadota</taxon>
        <taxon>Alphaproteobacteria</taxon>
        <taxon>Hyphomicrobiales</taxon>
        <taxon>Methylobacteriaceae</taxon>
        <taxon>Microvirga</taxon>
    </lineage>
</organism>
<evidence type="ECO:0000313" key="7">
    <source>
        <dbReference type="Proteomes" id="UP001593940"/>
    </source>
</evidence>
<dbReference type="EMBL" id="JBHOMY010000031">
    <property type="protein sequence ID" value="MFC1457745.1"/>
    <property type="molecule type" value="Genomic_DNA"/>
</dbReference>
<dbReference type="InterPro" id="IPR008978">
    <property type="entry name" value="HSP20-like_chaperone"/>
</dbReference>
<evidence type="ECO:0000256" key="1">
    <source>
        <dbReference type="ARBA" id="ARBA00023016"/>
    </source>
</evidence>
<dbReference type="PANTHER" id="PTHR47062">
    <property type="match status" value="1"/>
</dbReference>
<dbReference type="Proteomes" id="UP001593940">
    <property type="component" value="Unassembled WGS sequence"/>
</dbReference>
<feature type="domain" description="SHSP" evidence="5">
    <location>
        <begin position="30"/>
        <end position="141"/>
    </location>
</feature>
<evidence type="ECO:0000259" key="5">
    <source>
        <dbReference type="PROSITE" id="PS01031"/>
    </source>
</evidence>
<dbReference type="SUPFAM" id="SSF49764">
    <property type="entry name" value="HSP20-like chaperones"/>
    <property type="match status" value="1"/>
</dbReference>
<accession>A0ABV6Y980</accession>
<feature type="region of interest" description="Disordered" evidence="4">
    <location>
        <begin position="139"/>
        <end position="162"/>
    </location>
</feature>
<name>A0ABV6Y980_9HYPH</name>
<evidence type="ECO:0000313" key="6">
    <source>
        <dbReference type="EMBL" id="MFC1457745.1"/>
    </source>
</evidence>
<dbReference type="InterPro" id="IPR002068">
    <property type="entry name" value="A-crystallin/Hsp20_dom"/>
</dbReference>
<dbReference type="CDD" id="cd06470">
    <property type="entry name" value="ACD_IbpA-B_like"/>
    <property type="match status" value="1"/>
</dbReference>
<keyword evidence="7" id="KW-1185">Reference proteome</keyword>
<comment type="similarity">
    <text evidence="2 3">Belongs to the small heat shock protein (HSP20) family.</text>
</comment>
<reference evidence="6 7" key="1">
    <citation type="submission" date="2024-09" db="EMBL/GenBank/DDBJ databases">
        <title>Nodulacao em especies de Leguminosae Basais da Amazonia e Caracterizacao dos Rizobios e Bacterias Associadas aos Nodulos.</title>
        <authorList>
            <person name="Jambeiro I.C.A."/>
            <person name="Lopes I.S."/>
            <person name="Aguiar E.R.G.R."/>
            <person name="Santos A.F.J."/>
            <person name="Dos Santos J.M.F."/>
            <person name="Gross E."/>
        </authorList>
    </citation>
    <scope>NUCLEOTIDE SEQUENCE [LARGE SCALE GENOMIC DNA]</scope>
    <source>
        <strain evidence="6 7">BRUESC1165</strain>
    </source>
</reference>
<dbReference type="RefSeq" id="WP_203270924.1">
    <property type="nucleotide sequence ID" value="NZ_JAFBID010000008.1"/>
</dbReference>
<comment type="caution">
    <text evidence="6">The sequence shown here is derived from an EMBL/GenBank/DDBJ whole genome shotgun (WGS) entry which is preliminary data.</text>
</comment>
<proteinExistence type="inferred from homology"/>
<dbReference type="InterPro" id="IPR037913">
    <property type="entry name" value="ACD_IbpA/B"/>
</dbReference>
<protein>
    <submittedName>
        <fullName evidence="6">Hsp20 family protein</fullName>
    </submittedName>
</protein>
<gene>
    <name evidence="6" type="ORF">ACETIH_13625</name>
</gene>
<dbReference type="Pfam" id="PF00011">
    <property type="entry name" value="HSP20"/>
    <property type="match status" value="1"/>
</dbReference>
<sequence length="162" mass="18127">MRTAFDFSPLYRSTVGFDRLFDMLDQSTQLESMANWPPYNIEKMGEDQYLITMAVAGFSPEEIELTQKEGQLLVTGQKKGSDDGRQYLHRGIATRAFKQIFNLADHVKVTGASLENGLLTVELKREVPEALKPRRIEISSGNGMKSVGHDNQPARIEHGKAA</sequence>